<feature type="region of interest" description="Disordered" evidence="1">
    <location>
        <begin position="402"/>
        <end position="485"/>
    </location>
</feature>
<feature type="compositionally biased region" description="Polar residues" evidence="1">
    <location>
        <begin position="299"/>
        <end position="311"/>
    </location>
</feature>
<feature type="chain" id="PRO_5040477509" evidence="2">
    <location>
        <begin position="20"/>
        <end position="750"/>
    </location>
</feature>
<accession>A0A9N8ENH0</accession>
<evidence type="ECO:0000313" key="4">
    <source>
        <dbReference type="Proteomes" id="UP001153069"/>
    </source>
</evidence>
<feature type="region of interest" description="Disordered" evidence="1">
    <location>
        <begin position="713"/>
        <end position="750"/>
    </location>
</feature>
<feature type="compositionally biased region" description="Polar residues" evidence="1">
    <location>
        <begin position="262"/>
        <end position="291"/>
    </location>
</feature>
<dbReference type="Proteomes" id="UP001153069">
    <property type="component" value="Unassembled WGS sequence"/>
</dbReference>
<feature type="compositionally biased region" description="Polar residues" evidence="1">
    <location>
        <begin position="234"/>
        <end position="245"/>
    </location>
</feature>
<reference evidence="3" key="1">
    <citation type="submission" date="2020-06" db="EMBL/GenBank/DDBJ databases">
        <authorList>
            <consortium name="Plant Systems Biology data submission"/>
        </authorList>
    </citation>
    <scope>NUCLEOTIDE SEQUENCE</scope>
    <source>
        <strain evidence="3">D6</strain>
    </source>
</reference>
<comment type="caution">
    <text evidence="3">The sequence shown here is derived from an EMBL/GenBank/DDBJ whole genome shotgun (WGS) entry which is preliminary data.</text>
</comment>
<name>A0A9N8ENH0_9STRA</name>
<evidence type="ECO:0000313" key="3">
    <source>
        <dbReference type="EMBL" id="CAB9521750.1"/>
    </source>
</evidence>
<keyword evidence="2" id="KW-0732">Signal</keyword>
<feature type="compositionally biased region" description="Basic and acidic residues" evidence="1">
    <location>
        <begin position="414"/>
        <end position="424"/>
    </location>
</feature>
<feature type="region of interest" description="Disordered" evidence="1">
    <location>
        <begin position="584"/>
        <end position="656"/>
    </location>
</feature>
<protein>
    <submittedName>
        <fullName evidence="3">Uncharacterized protein</fullName>
    </submittedName>
</protein>
<dbReference type="OrthoDB" id="49483at2759"/>
<feature type="compositionally biased region" description="Basic and acidic residues" evidence="1">
    <location>
        <begin position="731"/>
        <end position="750"/>
    </location>
</feature>
<sequence length="750" mass="83089">MPWTLCGLVLVHLSGLVSSLPLDNGNHGSVAFVVSSRTHTRRSNRNPNLATAAPTTCTSKSSTALHYSTQGDGQDRLEMTDDTKKTFSEQQKKSKLEAYQVVANQDPEWYNQFVLNVLKEKTVEELGLPPPSALPIIPAASTLKSVLELEEEEDTLTAKDSTQIKPDPAATAPTLLDRNSTTTVSMTASNTSEGKVQESTFITSNLTLPLKAEADAGVSPVSQSQEQELLDATTEPSASTSQENATIIEMKHEETEKIEVPENSTEVNTVASQSNSSIVADTVSKAQTKESTGLEKEASPSQKQENSTLMEEQSMPHTEISDAEELPTLQKAVEEKPSTEGENLIVDTPVATDAARSSKEKVVDRSDKKSELTTLGYTQDEIAMLLPDVVDVILDGQMERPSSIPSAWISNQVEESRDNSRDLKAGPVEIGTNQSEPKDKASEASLSETRQETAASTDKTSSKGKSPSNSQDAAVQETSTGTNSTDVASDEEVILFFDISKQRLQVAPLATLADLGYNKRDLAGLRADIAASVMINKTPRPSRGIPSKWKAPKNKQGETTAQVVQVLPRSKAEVLLEEDRLKRPTTTIRERPPVNDRRKMAQEEERERRRKTAMNNRRSREKQAFNADGSPKNVYNVRKKGVSPGQRQRLKLDDPPTPRYWMDIDTFRDLLRKEAEIRLRLVGDDFEDAVKEECDWRLKLYKDWLWKLDKGVGGSMVPSRRERRQGIPTRTRMEQRGPRKEGPPDDRRRK</sequence>
<feature type="region of interest" description="Disordered" evidence="1">
    <location>
        <begin position="217"/>
        <end position="375"/>
    </location>
</feature>
<keyword evidence="4" id="KW-1185">Reference proteome</keyword>
<feature type="compositionally biased region" description="Basic residues" evidence="1">
    <location>
        <begin position="608"/>
        <end position="620"/>
    </location>
</feature>
<evidence type="ECO:0000256" key="1">
    <source>
        <dbReference type="SAM" id="MobiDB-lite"/>
    </source>
</evidence>
<dbReference type="AlphaFoldDB" id="A0A9N8ENH0"/>
<feature type="compositionally biased region" description="Polar residues" evidence="1">
    <location>
        <begin position="403"/>
        <end position="413"/>
    </location>
</feature>
<feature type="compositionally biased region" description="Basic and acidic residues" evidence="1">
    <location>
        <begin position="584"/>
        <end position="607"/>
    </location>
</feature>
<organism evidence="3 4">
    <name type="scientific">Seminavis robusta</name>
    <dbReference type="NCBI Taxonomy" id="568900"/>
    <lineage>
        <taxon>Eukaryota</taxon>
        <taxon>Sar</taxon>
        <taxon>Stramenopiles</taxon>
        <taxon>Ochrophyta</taxon>
        <taxon>Bacillariophyta</taxon>
        <taxon>Bacillariophyceae</taxon>
        <taxon>Bacillariophycidae</taxon>
        <taxon>Naviculales</taxon>
        <taxon>Naviculaceae</taxon>
        <taxon>Seminavis</taxon>
    </lineage>
</organism>
<feature type="compositionally biased region" description="Basic and acidic residues" evidence="1">
    <location>
        <begin position="356"/>
        <end position="371"/>
    </location>
</feature>
<feature type="compositionally biased region" description="Basic and acidic residues" evidence="1">
    <location>
        <begin position="249"/>
        <end position="260"/>
    </location>
</feature>
<gene>
    <name evidence="3" type="ORF">SEMRO_1228_G254390.1</name>
</gene>
<feature type="compositionally biased region" description="Polar residues" evidence="1">
    <location>
        <begin position="444"/>
        <end position="485"/>
    </location>
</feature>
<proteinExistence type="predicted"/>
<feature type="signal peptide" evidence="2">
    <location>
        <begin position="1"/>
        <end position="19"/>
    </location>
</feature>
<evidence type="ECO:0000256" key="2">
    <source>
        <dbReference type="SAM" id="SignalP"/>
    </source>
</evidence>
<dbReference type="EMBL" id="CAICTM010001226">
    <property type="protein sequence ID" value="CAB9521750.1"/>
    <property type="molecule type" value="Genomic_DNA"/>
</dbReference>
<feature type="region of interest" description="Disordered" evidence="1">
    <location>
        <begin position="156"/>
        <end position="175"/>
    </location>
</feature>